<dbReference type="EMBL" id="GBRH01277968">
    <property type="protein sequence ID" value="JAD19927.1"/>
    <property type="molecule type" value="Transcribed_RNA"/>
</dbReference>
<organism evidence="1">
    <name type="scientific">Arundo donax</name>
    <name type="common">Giant reed</name>
    <name type="synonym">Donax arundinaceus</name>
    <dbReference type="NCBI Taxonomy" id="35708"/>
    <lineage>
        <taxon>Eukaryota</taxon>
        <taxon>Viridiplantae</taxon>
        <taxon>Streptophyta</taxon>
        <taxon>Embryophyta</taxon>
        <taxon>Tracheophyta</taxon>
        <taxon>Spermatophyta</taxon>
        <taxon>Magnoliopsida</taxon>
        <taxon>Liliopsida</taxon>
        <taxon>Poales</taxon>
        <taxon>Poaceae</taxon>
        <taxon>PACMAD clade</taxon>
        <taxon>Arundinoideae</taxon>
        <taxon>Arundineae</taxon>
        <taxon>Arundo</taxon>
    </lineage>
</organism>
<reference evidence="1" key="1">
    <citation type="submission" date="2014-09" db="EMBL/GenBank/DDBJ databases">
        <authorList>
            <person name="Magalhaes I.L.F."/>
            <person name="Oliveira U."/>
            <person name="Santos F.R."/>
            <person name="Vidigal T.H.D.A."/>
            <person name="Brescovit A.D."/>
            <person name="Santos A.J."/>
        </authorList>
    </citation>
    <scope>NUCLEOTIDE SEQUENCE</scope>
    <source>
        <tissue evidence="1">Shoot tissue taken approximately 20 cm above the soil surface</tissue>
    </source>
</reference>
<accession>A0A0A8Y871</accession>
<sequence>MASFGSFSICCLWKLMLRERSPKNFYMRRSIFDDY</sequence>
<dbReference type="AlphaFoldDB" id="A0A0A8Y871"/>
<name>A0A0A8Y871_ARUDO</name>
<proteinExistence type="predicted"/>
<protein>
    <submittedName>
        <fullName evidence="1">Uncharacterized protein</fullName>
    </submittedName>
</protein>
<evidence type="ECO:0000313" key="1">
    <source>
        <dbReference type="EMBL" id="JAD19927.1"/>
    </source>
</evidence>
<reference evidence="1" key="2">
    <citation type="journal article" date="2015" name="Data Brief">
        <title>Shoot transcriptome of the giant reed, Arundo donax.</title>
        <authorList>
            <person name="Barrero R.A."/>
            <person name="Guerrero F.D."/>
            <person name="Moolhuijzen P."/>
            <person name="Goolsby J.A."/>
            <person name="Tidwell J."/>
            <person name="Bellgard S.E."/>
            <person name="Bellgard M.I."/>
        </authorList>
    </citation>
    <scope>NUCLEOTIDE SEQUENCE</scope>
    <source>
        <tissue evidence="1">Shoot tissue taken approximately 20 cm above the soil surface</tissue>
    </source>
</reference>